<dbReference type="Pfam" id="PF03360">
    <property type="entry name" value="Glyco_transf_43"/>
    <property type="match status" value="1"/>
</dbReference>
<evidence type="ECO:0000256" key="15">
    <source>
        <dbReference type="PIRSR" id="PIRSR605027-4"/>
    </source>
</evidence>
<feature type="active site" description="Proton donor/acceptor" evidence="13">
    <location>
        <position position="247"/>
    </location>
</feature>
<reference evidence="18" key="1">
    <citation type="submission" date="2025-08" db="UniProtKB">
        <authorList>
            <consortium name="Ensembl"/>
        </authorList>
    </citation>
    <scope>IDENTIFICATION</scope>
</reference>
<dbReference type="FunFam" id="3.90.550.10:FF:000044">
    <property type="entry name" value="Galactosylgalactosylxylosylprotein 3-beta-glucuronosyltransferase"/>
    <property type="match status" value="1"/>
</dbReference>
<evidence type="ECO:0000256" key="17">
    <source>
        <dbReference type="RuleBase" id="RU363127"/>
    </source>
</evidence>
<dbReference type="GO" id="GO:0005975">
    <property type="term" value="P:carbohydrate metabolic process"/>
    <property type="evidence" value="ECO:0007669"/>
    <property type="project" value="TreeGrafter"/>
</dbReference>
<dbReference type="InterPro" id="IPR029044">
    <property type="entry name" value="Nucleotide-diphossugar_trans"/>
</dbReference>
<evidence type="ECO:0000313" key="18">
    <source>
        <dbReference type="Ensembl" id="ENSLLEP00000038691.1"/>
    </source>
</evidence>
<keyword evidence="8 17" id="KW-0472">Membrane</keyword>
<comment type="pathway">
    <text evidence="17">Protein modification; protein glycosylation.</text>
</comment>
<keyword evidence="7 17" id="KW-1133">Transmembrane helix</keyword>
<keyword evidence="6 17" id="KW-0735">Signal-anchor</keyword>
<dbReference type="GO" id="GO:0000139">
    <property type="term" value="C:Golgi membrane"/>
    <property type="evidence" value="ECO:0007669"/>
    <property type="project" value="UniProtKB-SubCell"/>
</dbReference>
<dbReference type="GeneTree" id="ENSGT00940000165782"/>
<feature type="binding site" evidence="14">
    <location>
        <position position="161"/>
    </location>
    <ligand>
        <name>Mn(2+)</name>
        <dbReference type="ChEBI" id="CHEBI:29035"/>
    </ligand>
</feature>
<dbReference type="AlphaFoldDB" id="A0A8C5QIB6"/>
<keyword evidence="17" id="KW-0333">Golgi apparatus</keyword>
<evidence type="ECO:0000256" key="12">
    <source>
        <dbReference type="ARBA" id="ARBA00065147"/>
    </source>
</evidence>
<evidence type="ECO:0000313" key="19">
    <source>
        <dbReference type="Proteomes" id="UP000694569"/>
    </source>
</evidence>
<protein>
    <recommendedName>
        <fullName evidence="17">Galactosylgalactosylxylosylprotein 3-beta-glucuronosyltransferase</fullName>
        <ecNumber evidence="17">2.4.1.135</ecNumber>
    </recommendedName>
</protein>
<dbReference type="SUPFAM" id="SSF53448">
    <property type="entry name" value="Nucleotide-diphospho-sugar transferases"/>
    <property type="match status" value="1"/>
</dbReference>
<keyword evidence="5 14" id="KW-0479">Metal-binding</keyword>
<dbReference type="GO" id="GO:0006024">
    <property type="term" value="P:glycosaminoglycan biosynthetic process"/>
    <property type="evidence" value="ECO:0007669"/>
    <property type="project" value="UniProtKB-ARBA"/>
</dbReference>
<evidence type="ECO:0000256" key="6">
    <source>
        <dbReference type="ARBA" id="ARBA00022968"/>
    </source>
</evidence>
<keyword evidence="3 17" id="KW-0808">Transferase</keyword>
<dbReference type="EC" id="2.4.1.135" evidence="17"/>
<reference evidence="18" key="2">
    <citation type="submission" date="2025-09" db="UniProtKB">
        <authorList>
            <consortium name="Ensembl"/>
        </authorList>
    </citation>
    <scope>IDENTIFICATION</scope>
</reference>
<dbReference type="GO" id="GO:0046872">
    <property type="term" value="F:metal ion binding"/>
    <property type="evidence" value="ECO:0007669"/>
    <property type="project" value="UniProtKB-KW"/>
</dbReference>
<dbReference type="Gene3D" id="3.90.550.10">
    <property type="entry name" value="Spore Coat Polysaccharide Biosynthesis Protein SpsA, Chain A"/>
    <property type="match status" value="1"/>
</dbReference>
<organism evidence="18 19">
    <name type="scientific">Leptobrachium leishanense</name>
    <name type="common">Leishan spiny toad</name>
    <dbReference type="NCBI Taxonomy" id="445787"/>
    <lineage>
        <taxon>Eukaryota</taxon>
        <taxon>Metazoa</taxon>
        <taxon>Chordata</taxon>
        <taxon>Craniata</taxon>
        <taxon>Vertebrata</taxon>
        <taxon>Euteleostomi</taxon>
        <taxon>Amphibia</taxon>
        <taxon>Batrachia</taxon>
        <taxon>Anura</taxon>
        <taxon>Pelobatoidea</taxon>
        <taxon>Megophryidae</taxon>
        <taxon>Leptobrachium</taxon>
    </lineage>
</organism>
<evidence type="ECO:0000256" key="1">
    <source>
        <dbReference type="ARBA" id="ARBA00004606"/>
    </source>
</evidence>
<feature type="transmembrane region" description="Helical" evidence="17">
    <location>
        <begin position="12"/>
        <end position="32"/>
    </location>
</feature>
<comment type="subcellular location">
    <subcellularLocation>
        <location evidence="17">Golgi apparatus membrane</location>
        <topology evidence="17">Single-pass type II membrane protein</topology>
    </subcellularLocation>
    <subcellularLocation>
        <location evidence="1">Membrane</location>
        <topology evidence="1">Single-pass type II membrane protein</topology>
    </subcellularLocation>
</comment>
<dbReference type="GO" id="GO:0015018">
    <property type="term" value="F:galactosylgalactosylxylosylprotein 3-beta-glucuronosyltransferase activity"/>
    <property type="evidence" value="ECO:0007669"/>
    <property type="project" value="UniProtKB-UniRule"/>
</dbReference>
<keyword evidence="4 17" id="KW-0812">Transmembrane</keyword>
<sequence length="295" mass="33913">RILIVYRYSNIFFLALYSSLEYSLISLINLYPLRYIRVALYSILLRFSQRILTSNLPVIFAITPTYKRIVQKADLIQIANTFRQVPSFHWIVVEDAINKTNLVRNVLRMSGIRYTHLCIKTPAEVTKSKGALQRNMALSWLRYTFSAGKAPAGVVYFADDDNTYTLELFEEMRYTKKVSVWPVGLAGGLRYESVKVNKDGKVVGWKVKYAPTRPFAIDMAGFAVNLNLILENPKALFQINAKGGYLEPSFLIDVVQMKDLEPKANNCTKVGVYYFYSENDKLHQNVFEIQRFLVV</sequence>
<keyword evidence="10 14" id="KW-0464">Manganese</keyword>
<dbReference type="CDD" id="cd00218">
    <property type="entry name" value="GlcAT-I"/>
    <property type="match status" value="1"/>
</dbReference>
<evidence type="ECO:0000256" key="10">
    <source>
        <dbReference type="ARBA" id="ARBA00023211"/>
    </source>
</evidence>
<dbReference type="GO" id="GO:0050650">
    <property type="term" value="P:chondroitin sulfate proteoglycan biosynthetic process"/>
    <property type="evidence" value="ECO:0007669"/>
    <property type="project" value="TreeGrafter"/>
</dbReference>
<evidence type="ECO:0000256" key="16">
    <source>
        <dbReference type="PIRSR" id="PIRSR605027-6"/>
    </source>
</evidence>
<name>A0A8C5QIB6_9ANUR</name>
<dbReference type="Ensembl" id="ENSLLET00000040220.1">
    <property type="protein sequence ID" value="ENSLLEP00000038691.1"/>
    <property type="gene ID" value="ENSLLEG00000024394.1"/>
</dbReference>
<evidence type="ECO:0000256" key="5">
    <source>
        <dbReference type="ARBA" id="ARBA00022723"/>
    </source>
</evidence>
<dbReference type="UniPathway" id="UPA00378"/>
<keyword evidence="19" id="KW-1185">Reference proteome</keyword>
<dbReference type="InterPro" id="IPR005027">
    <property type="entry name" value="Glyco_trans_43"/>
</dbReference>
<evidence type="ECO:0000256" key="2">
    <source>
        <dbReference type="ARBA" id="ARBA00007706"/>
    </source>
</evidence>
<evidence type="ECO:0000256" key="3">
    <source>
        <dbReference type="ARBA" id="ARBA00022679"/>
    </source>
</evidence>
<feature type="glycosylation site" description="N-linked (GlcNAc...) asparagine" evidence="16">
    <location>
        <position position="266"/>
    </location>
</feature>
<accession>A0A8C5QIB6</accession>
<feature type="site" description="Interaction with galactose moiety of substrate glycoprotein" evidence="15">
    <location>
        <position position="284"/>
    </location>
</feature>
<comment type="subunit">
    <text evidence="12">Homodimer; disulfide-linked. Interacts with PXYLP1; the interaction increases the 2-phosphoxylose phosphatase activity of PXYLP1 during completion of linkage region formation in a B3GAT3-mediated manner.</text>
</comment>
<evidence type="ECO:0000256" key="11">
    <source>
        <dbReference type="ARBA" id="ARBA00047979"/>
    </source>
</evidence>
<evidence type="ECO:0000256" key="13">
    <source>
        <dbReference type="PIRSR" id="PIRSR605027-1"/>
    </source>
</evidence>
<evidence type="ECO:0000256" key="8">
    <source>
        <dbReference type="ARBA" id="ARBA00023136"/>
    </source>
</evidence>
<dbReference type="PANTHER" id="PTHR10896">
    <property type="entry name" value="GALACTOSYLGALACTOSYLXYLOSYLPROTEIN 3-BETA-GLUCURONOSYLTRANSFERASE BETA-1,3-GLUCURONYLTRANSFERASE"/>
    <property type="match status" value="1"/>
</dbReference>
<comment type="similarity">
    <text evidence="2 17">Belongs to the glycosyltransferase 43 family.</text>
</comment>
<comment type="catalytic activity">
    <reaction evidence="11 17">
        <text>3-O-(beta-D-galactosyl-(1-&gt;3)-beta-D-galactosyl-(1-&gt;4)-beta-D-xylosyl)-L-seryl-[protein] + UDP-alpha-D-glucuronate = 3-O-(beta-D-GlcA-(1-&gt;3)-beta-D-Gal-(1-&gt;3)-beta-D-Gal-(1-&gt;4)-beta-D-Xyl)-L-seryl-[protein] + UDP + H(+)</text>
        <dbReference type="Rhea" id="RHEA:24168"/>
        <dbReference type="Rhea" id="RHEA-COMP:12571"/>
        <dbReference type="Rhea" id="RHEA-COMP:12573"/>
        <dbReference type="ChEBI" id="CHEBI:15378"/>
        <dbReference type="ChEBI" id="CHEBI:58052"/>
        <dbReference type="ChEBI" id="CHEBI:58223"/>
        <dbReference type="ChEBI" id="CHEBI:132090"/>
        <dbReference type="ChEBI" id="CHEBI:132093"/>
        <dbReference type="EC" id="2.4.1.135"/>
    </reaction>
</comment>
<comment type="cofactor">
    <cofactor evidence="14 17">
        <name>Mn(2+)</name>
        <dbReference type="ChEBI" id="CHEBI:29035"/>
    </cofactor>
</comment>
<dbReference type="PANTHER" id="PTHR10896:SF69">
    <property type="entry name" value="GALACTOSYLGALACTOSYLXYLOSYLPROTEIN 3-BETA-GLUCURONOSYLTRANSFERASE"/>
    <property type="match status" value="1"/>
</dbReference>
<feature type="site" description="Interaction with galactose moiety of substrate glycoprotein" evidence="15">
    <location>
        <position position="192"/>
    </location>
</feature>
<keyword evidence="9 16" id="KW-0325">Glycoprotein</keyword>
<dbReference type="Proteomes" id="UP000694569">
    <property type="component" value="Unplaced"/>
</dbReference>
<proteinExistence type="inferred from homology"/>
<evidence type="ECO:0000256" key="4">
    <source>
        <dbReference type="ARBA" id="ARBA00022692"/>
    </source>
</evidence>
<evidence type="ECO:0000256" key="9">
    <source>
        <dbReference type="ARBA" id="ARBA00023180"/>
    </source>
</evidence>
<evidence type="ECO:0000256" key="14">
    <source>
        <dbReference type="PIRSR" id="PIRSR605027-3"/>
    </source>
</evidence>
<evidence type="ECO:0000256" key="7">
    <source>
        <dbReference type="ARBA" id="ARBA00022989"/>
    </source>
</evidence>